<reference evidence="2" key="1">
    <citation type="submission" date="2023-07" db="EMBL/GenBank/DDBJ databases">
        <authorList>
            <consortium name="CYATHOMIX"/>
        </authorList>
    </citation>
    <scope>NUCLEOTIDE SEQUENCE</scope>
    <source>
        <strain evidence="2">N/A</strain>
    </source>
</reference>
<comment type="caution">
    <text evidence="2">The sequence shown here is derived from an EMBL/GenBank/DDBJ whole genome shotgun (WGS) entry which is preliminary data.</text>
</comment>
<evidence type="ECO:0000256" key="1">
    <source>
        <dbReference type="SAM" id="MobiDB-lite"/>
    </source>
</evidence>
<feature type="region of interest" description="Disordered" evidence="1">
    <location>
        <begin position="476"/>
        <end position="558"/>
    </location>
</feature>
<feature type="compositionally biased region" description="Basic and acidic residues" evidence="1">
    <location>
        <begin position="504"/>
        <end position="528"/>
    </location>
</feature>
<dbReference type="Proteomes" id="UP001176961">
    <property type="component" value="Unassembled WGS sequence"/>
</dbReference>
<gene>
    <name evidence="2" type="ORF">CYNAS_LOCUS19296</name>
</gene>
<dbReference type="InterPro" id="IPR005312">
    <property type="entry name" value="DUF1759"/>
</dbReference>
<protein>
    <recommendedName>
        <fullName evidence="4">Gag protein</fullName>
    </recommendedName>
</protein>
<evidence type="ECO:0008006" key="4">
    <source>
        <dbReference type="Google" id="ProtNLM"/>
    </source>
</evidence>
<name>A0AA36HC72_CYLNA</name>
<evidence type="ECO:0000313" key="3">
    <source>
        <dbReference type="Proteomes" id="UP001176961"/>
    </source>
</evidence>
<organism evidence="2 3">
    <name type="scientific">Cylicocyclus nassatus</name>
    <name type="common">Nematode worm</name>
    <dbReference type="NCBI Taxonomy" id="53992"/>
    <lineage>
        <taxon>Eukaryota</taxon>
        <taxon>Metazoa</taxon>
        <taxon>Ecdysozoa</taxon>
        <taxon>Nematoda</taxon>
        <taxon>Chromadorea</taxon>
        <taxon>Rhabditida</taxon>
        <taxon>Rhabditina</taxon>
        <taxon>Rhabditomorpha</taxon>
        <taxon>Strongyloidea</taxon>
        <taxon>Strongylidae</taxon>
        <taxon>Cylicocyclus</taxon>
    </lineage>
</organism>
<accession>A0AA36HC72</accession>
<dbReference type="Pfam" id="PF03564">
    <property type="entry name" value="DUF1759"/>
    <property type="match status" value="1"/>
</dbReference>
<sequence>MKTFRKAPNGKQFTYIPMISDWKLFIYKEICRSTPNLESTFNVMSTALNLKTVKQKLTRLLNTLSTLLREAEEYQEPWQFPTEVKELQHFLLMKSITLKNLYKRLEEQKEKVWKTYEEYTSRIYDMLIDADKKELGTVTEMEFNSYWEEKKEDDLLQLTTDLFSKLESRLFEIEFQEASLKLELLGSNRNELQNEIRTNALRPETVNLRHLLGGIKIPELNGKASEFDSFWEIFEEMVDKQPYSNIEKFSILLDSCKGDAARALRMFPRTSESYEKAIQQLKTQFQDPKRIIMMVISQLKAMRQCKDEPRALRNNLNDVQAIIATLRKNGEMVDTTNMISMVLEKFSKTVQDEVLRKEFDSGIDWNMEDLLKNISAIVRRQEHLEGLKDPTEKSNELPIFQLRATITCTGCGRNHLFQYCPIYRTVEEKNERLKSSKACWKCFSKKQSTRDCYKPNCPACHGLHNIIICKTSRNETNTTRNSYHRAQSPRRENSLTRMRGAGDTQRRFRDKSPKPRLEGKNSKPESPSRPRMSRVRFARSPTPPRQNRDFPLSQEENNERSRLMIVPTRIFNNSNKEIADITPESKVEEMNIANNYTGITRNHVERLSPKIRLLVMRGGKPFEREVYMHDREHMQL</sequence>
<evidence type="ECO:0000313" key="2">
    <source>
        <dbReference type="EMBL" id="CAJ0607313.1"/>
    </source>
</evidence>
<dbReference type="AlphaFoldDB" id="A0AA36HC72"/>
<keyword evidence="3" id="KW-1185">Reference proteome</keyword>
<dbReference type="EMBL" id="CATQJL010000316">
    <property type="protein sequence ID" value="CAJ0607313.1"/>
    <property type="molecule type" value="Genomic_DNA"/>
</dbReference>
<proteinExistence type="predicted"/>